<gene>
    <name evidence="3" type="ORF">BHK98_08140</name>
</gene>
<proteinExistence type="predicted"/>
<dbReference type="Proteomes" id="UP000187404">
    <property type="component" value="Unassembled WGS sequence"/>
</dbReference>
<dbReference type="InterPro" id="IPR027417">
    <property type="entry name" value="P-loop_NTPase"/>
</dbReference>
<dbReference type="InterPro" id="IPR025420">
    <property type="entry name" value="DUF4143"/>
</dbReference>
<reference evidence="3 4" key="1">
    <citation type="journal article" date="2016" name="Appl. Environ. Microbiol.">
        <title>Function and Phylogeny of Bacterial Butyryl Coenzyme A:Acetate Transferases and Their Diversity in the Proximal Colon of Swine.</title>
        <authorList>
            <person name="Trachsel J."/>
            <person name="Bayles D.O."/>
            <person name="Looft T."/>
            <person name="Levine U.Y."/>
            <person name="Allen H.K."/>
        </authorList>
    </citation>
    <scope>NUCLEOTIDE SEQUENCE [LARGE SCALE GENOMIC DNA]</scope>
    <source>
        <strain evidence="3 4">68-3-10</strain>
    </source>
</reference>
<dbReference type="OrthoDB" id="9801684at2"/>
<dbReference type="PANTHER" id="PTHR33295:SF18">
    <property type="entry name" value="AAA+ ATPASE DOMAIN-CONTAINING PROTEIN"/>
    <property type="match status" value="1"/>
</dbReference>
<evidence type="ECO:0000313" key="4">
    <source>
        <dbReference type="Proteomes" id="UP000187404"/>
    </source>
</evidence>
<dbReference type="InterPro" id="IPR041682">
    <property type="entry name" value="AAA_14"/>
</dbReference>
<keyword evidence="4" id="KW-1185">Reference proteome</keyword>
<comment type="caution">
    <text evidence="3">The sequence shown here is derived from an EMBL/GenBank/DDBJ whole genome shotgun (WGS) entry which is preliminary data.</text>
</comment>
<feature type="domain" description="DUF4143" evidence="2">
    <location>
        <begin position="218"/>
        <end position="379"/>
    </location>
</feature>
<dbReference type="Pfam" id="PF13635">
    <property type="entry name" value="DUF4143"/>
    <property type="match status" value="1"/>
</dbReference>
<dbReference type="STRING" id="1261640.BHK98_08140"/>
<protein>
    <recommendedName>
        <fullName evidence="5">ATPase</fullName>
    </recommendedName>
</protein>
<name>A0A1Q9JIK1_9FIRM</name>
<evidence type="ECO:0008006" key="5">
    <source>
        <dbReference type="Google" id="ProtNLM"/>
    </source>
</evidence>
<organism evidence="3 4">
    <name type="scientific">Hornefia porci</name>
    <dbReference type="NCBI Taxonomy" id="2652292"/>
    <lineage>
        <taxon>Bacteria</taxon>
        <taxon>Bacillati</taxon>
        <taxon>Bacillota</taxon>
        <taxon>Clostridia</taxon>
        <taxon>Peptostreptococcales</taxon>
        <taxon>Anaerovoracaceae</taxon>
        <taxon>Hornefia</taxon>
    </lineage>
</organism>
<dbReference type="Pfam" id="PF13173">
    <property type="entry name" value="AAA_14"/>
    <property type="match status" value="1"/>
</dbReference>
<feature type="domain" description="AAA" evidence="1">
    <location>
        <begin position="20"/>
        <end position="172"/>
    </location>
</feature>
<sequence length="436" mass="50360">MIKRDNYLRRLISNRDNGFPKVITGIRRCGKSYLLKEIYRQYLIDQGVNSDAILILELDDFRNARYRDPIELGNYVREYCKSKEQCYVILDEIQMVFTIKNPVLTDGKHIPAGKTDTEVVSFVDVILGLSREKNIDLYVTGSNSRMLSSDIITEFRDKAVNIALAPLSFEEFYEYRGGSSSDAIYEYMQYGGMPLAVLKDKAEKETYLKGLFKMTYFRDILERNKLRKGSSLDELCNIISESTGSLMNSTKISNTFKSVKHENIDKQTVDKYISLFKDAFIIREASRFDLKGRTEIGALRKYYFCDTGLRNARLNFAYPDEGQMLENMVFNELLYQGYTVNVGVFNTVEKNKNGNSVRKDHEVDFYAVKGNRAYYIQVTADISNKVTKDREIRPFILLNDQIQKVIVVNKPITETRDEKGFTVIGAADFLLRFIRN</sequence>
<accession>A0A1Q9JIK1</accession>
<evidence type="ECO:0000259" key="2">
    <source>
        <dbReference type="Pfam" id="PF13635"/>
    </source>
</evidence>
<dbReference type="AlphaFoldDB" id="A0A1Q9JIK1"/>
<evidence type="ECO:0000313" key="3">
    <source>
        <dbReference type="EMBL" id="OLR56033.1"/>
    </source>
</evidence>
<dbReference type="PANTHER" id="PTHR33295">
    <property type="entry name" value="ATPASE"/>
    <property type="match status" value="1"/>
</dbReference>
<dbReference type="RefSeq" id="WP_075713254.1">
    <property type="nucleotide sequence ID" value="NZ_MJIE01000001.1"/>
</dbReference>
<dbReference type="SUPFAM" id="SSF52540">
    <property type="entry name" value="P-loop containing nucleoside triphosphate hydrolases"/>
    <property type="match status" value="1"/>
</dbReference>
<evidence type="ECO:0000259" key="1">
    <source>
        <dbReference type="Pfam" id="PF13173"/>
    </source>
</evidence>
<dbReference type="EMBL" id="MJIE01000001">
    <property type="protein sequence ID" value="OLR56033.1"/>
    <property type="molecule type" value="Genomic_DNA"/>
</dbReference>